<feature type="transmembrane region" description="Helical" evidence="5">
    <location>
        <begin position="7"/>
        <end position="26"/>
    </location>
</feature>
<evidence type="ECO:0000256" key="5">
    <source>
        <dbReference type="SAM" id="Phobius"/>
    </source>
</evidence>
<feature type="transmembrane region" description="Helical" evidence="5">
    <location>
        <begin position="148"/>
        <end position="178"/>
    </location>
</feature>
<gene>
    <name evidence="7" type="ORF">F4554_005986</name>
</gene>
<accession>A0A852ZN76</accession>
<evidence type="ECO:0000313" key="7">
    <source>
        <dbReference type="EMBL" id="NYH93348.1"/>
    </source>
</evidence>
<organism evidence="7 8">
    <name type="scientific">Actinopolymorpha rutila</name>
    <dbReference type="NCBI Taxonomy" id="446787"/>
    <lineage>
        <taxon>Bacteria</taxon>
        <taxon>Bacillati</taxon>
        <taxon>Actinomycetota</taxon>
        <taxon>Actinomycetes</taxon>
        <taxon>Propionibacteriales</taxon>
        <taxon>Actinopolymorphaceae</taxon>
        <taxon>Actinopolymorpha</taxon>
    </lineage>
</organism>
<sequence>MDRPRRIAGEVWVAVGVLAMAGWTLTEPAHPAGFITWAAAILVALGTAAQAVTGSLRWWGGRLCGGVVGLELVGAVGDRFGAFGRPGSPAVSWGDWSHFQAEAAQLVPWDRLVVPAAVAATVAEVVLGVLLVVGPWQRWTGKATAGLFVIYLLAMIPGMGSASILEYGLPVLIGGALVSSARGDRRATHQSPAVGRENTLAADYK</sequence>
<evidence type="ECO:0000256" key="4">
    <source>
        <dbReference type="ARBA" id="ARBA00023136"/>
    </source>
</evidence>
<reference evidence="7 8" key="1">
    <citation type="submission" date="2020-07" db="EMBL/GenBank/DDBJ databases">
        <title>Sequencing the genomes of 1000 actinobacteria strains.</title>
        <authorList>
            <person name="Klenk H.-P."/>
        </authorList>
    </citation>
    <scope>NUCLEOTIDE SEQUENCE [LARGE SCALE GENOMIC DNA]</scope>
    <source>
        <strain evidence="7 8">DSM 18448</strain>
    </source>
</reference>
<keyword evidence="2 5" id="KW-0812">Transmembrane</keyword>
<dbReference type="GO" id="GO:0030416">
    <property type="term" value="P:methylamine metabolic process"/>
    <property type="evidence" value="ECO:0007669"/>
    <property type="project" value="InterPro"/>
</dbReference>
<dbReference type="Pfam" id="PF07291">
    <property type="entry name" value="MauE"/>
    <property type="match status" value="1"/>
</dbReference>
<evidence type="ECO:0000256" key="2">
    <source>
        <dbReference type="ARBA" id="ARBA00022692"/>
    </source>
</evidence>
<proteinExistence type="predicted"/>
<feature type="transmembrane region" description="Helical" evidence="5">
    <location>
        <begin position="112"/>
        <end position="136"/>
    </location>
</feature>
<evidence type="ECO:0000256" key="3">
    <source>
        <dbReference type="ARBA" id="ARBA00022989"/>
    </source>
</evidence>
<keyword evidence="8" id="KW-1185">Reference proteome</keyword>
<evidence type="ECO:0000256" key="1">
    <source>
        <dbReference type="ARBA" id="ARBA00004141"/>
    </source>
</evidence>
<dbReference type="EMBL" id="JACBZH010000001">
    <property type="protein sequence ID" value="NYH93348.1"/>
    <property type="molecule type" value="Genomic_DNA"/>
</dbReference>
<evidence type="ECO:0000259" key="6">
    <source>
        <dbReference type="Pfam" id="PF07291"/>
    </source>
</evidence>
<dbReference type="InterPro" id="IPR009908">
    <property type="entry name" value="Methylamine_util_MauE"/>
</dbReference>
<dbReference type="RefSeq" id="WP_179790885.1">
    <property type="nucleotide sequence ID" value="NZ_BAAARR010000045.1"/>
</dbReference>
<comment type="caution">
    <text evidence="7">The sequence shown here is derived from an EMBL/GenBank/DDBJ whole genome shotgun (WGS) entry which is preliminary data.</text>
</comment>
<name>A0A852ZN76_9ACTN</name>
<dbReference type="AlphaFoldDB" id="A0A852ZN76"/>
<evidence type="ECO:0000313" key="8">
    <source>
        <dbReference type="Proteomes" id="UP000579605"/>
    </source>
</evidence>
<dbReference type="Proteomes" id="UP000579605">
    <property type="component" value="Unassembled WGS sequence"/>
</dbReference>
<keyword evidence="3 5" id="KW-1133">Transmembrane helix</keyword>
<keyword evidence="4 5" id="KW-0472">Membrane</keyword>
<feature type="transmembrane region" description="Helical" evidence="5">
    <location>
        <begin position="32"/>
        <end position="52"/>
    </location>
</feature>
<dbReference type="GO" id="GO:0016020">
    <property type="term" value="C:membrane"/>
    <property type="evidence" value="ECO:0007669"/>
    <property type="project" value="UniProtKB-SubCell"/>
</dbReference>
<comment type="subcellular location">
    <subcellularLocation>
        <location evidence="1">Membrane</location>
        <topology evidence="1">Multi-pass membrane protein</topology>
    </subcellularLocation>
</comment>
<feature type="domain" description="Methylamine utilisation protein MauE" evidence="6">
    <location>
        <begin position="100"/>
        <end position="156"/>
    </location>
</feature>
<protein>
    <recommendedName>
        <fullName evidence="6">Methylamine utilisation protein MauE domain-containing protein</fullName>
    </recommendedName>
</protein>